<dbReference type="AlphaFoldDB" id="A0A5J5J1N2"/>
<evidence type="ECO:0000256" key="1">
    <source>
        <dbReference type="SAM" id="MobiDB-lite"/>
    </source>
</evidence>
<protein>
    <submittedName>
        <fullName evidence="2">Uncharacterized protein</fullName>
    </submittedName>
</protein>
<name>A0A5J5J1N2_9MICO</name>
<dbReference type="EMBL" id="VYSA01000004">
    <property type="protein sequence ID" value="KAA9106007.1"/>
    <property type="molecule type" value="Genomic_DNA"/>
</dbReference>
<keyword evidence="3" id="KW-1185">Reference proteome</keyword>
<comment type="caution">
    <text evidence="2">The sequence shown here is derived from an EMBL/GenBank/DDBJ whole genome shotgun (WGS) entry which is preliminary data.</text>
</comment>
<sequence length="275" mass="30262">MSDNSNNSRSAQDLVRFLRGRGISTAEIAAELHRSPRMVRKILNGETSGALYRSTLEELATTGRVSSVPPRRRLKTGGLVPVRAKSGGKQKTVVPEDPGGTYTSARQGGAMQASTTYMAEGGRQVELRLPKGKAANGRTTADAELVRQIRNAAKGQARDNQKKIRATLTFANGRVMEVNTYNASTMLQRVNESGGSALEWMRGESKNRYVNLDVSRETITGVTLTVFAEAKTPEYEDFKAQGRPRRSRALNPAEARRQEEKARLEQGRRRGGRRS</sequence>
<dbReference type="RefSeq" id="WP_150450150.1">
    <property type="nucleotide sequence ID" value="NZ_VYSA01000004.1"/>
</dbReference>
<feature type="compositionally biased region" description="Basic and acidic residues" evidence="1">
    <location>
        <begin position="254"/>
        <end position="268"/>
    </location>
</feature>
<evidence type="ECO:0000313" key="2">
    <source>
        <dbReference type="EMBL" id="KAA9106007.1"/>
    </source>
</evidence>
<proteinExistence type="predicted"/>
<accession>A0A5J5J1N2</accession>
<organism evidence="2 3">
    <name type="scientific">Microbacterium rhizomatis</name>
    <dbReference type="NCBI Taxonomy" id="1631477"/>
    <lineage>
        <taxon>Bacteria</taxon>
        <taxon>Bacillati</taxon>
        <taxon>Actinomycetota</taxon>
        <taxon>Actinomycetes</taxon>
        <taxon>Micrococcales</taxon>
        <taxon>Microbacteriaceae</taxon>
        <taxon>Microbacterium</taxon>
    </lineage>
</organism>
<dbReference type="Proteomes" id="UP000325827">
    <property type="component" value="Unassembled WGS sequence"/>
</dbReference>
<reference evidence="3" key="1">
    <citation type="submission" date="2019-09" db="EMBL/GenBank/DDBJ databases">
        <title>Mumia zhuanghuii sp. nov. isolated from the intestinal contents of plateau pika (Ochotona curzoniae) in the Qinghai-Tibet plateau of China.</title>
        <authorList>
            <person name="Tian Z."/>
        </authorList>
    </citation>
    <scope>NUCLEOTIDE SEQUENCE [LARGE SCALE GENOMIC DNA]</scope>
    <source>
        <strain evidence="3">JCM 30598</strain>
    </source>
</reference>
<evidence type="ECO:0000313" key="3">
    <source>
        <dbReference type="Proteomes" id="UP000325827"/>
    </source>
</evidence>
<feature type="region of interest" description="Disordered" evidence="1">
    <location>
        <begin position="237"/>
        <end position="275"/>
    </location>
</feature>
<gene>
    <name evidence="2" type="ORF">F6B43_16755</name>
</gene>
<dbReference type="OrthoDB" id="5063005at2"/>